<dbReference type="Gene3D" id="3.90.1340.10">
    <property type="entry name" value="Phage tail collar domain"/>
    <property type="match status" value="1"/>
</dbReference>
<dbReference type="InterPro" id="IPR011083">
    <property type="entry name" value="Phage_tail_collar_dom"/>
</dbReference>
<proteinExistence type="predicted"/>
<evidence type="ECO:0000259" key="2">
    <source>
        <dbReference type="Pfam" id="PF07484"/>
    </source>
</evidence>
<keyword evidence="4" id="KW-1185">Reference proteome</keyword>
<dbReference type="PANTHER" id="PTHR35191:SF1">
    <property type="entry name" value="PROPHAGE SIDE TAIL FIBER PROTEIN HOMOLOG STFQ-RELATED"/>
    <property type="match status" value="1"/>
</dbReference>
<dbReference type="RefSeq" id="WP_267144387.1">
    <property type="nucleotide sequence ID" value="NZ_JAODIL010000081.1"/>
</dbReference>
<feature type="compositionally biased region" description="Low complexity" evidence="1">
    <location>
        <begin position="332"/>
        <end position="344"/>
    </location>
</feature>
<comment type="caution">
    <text evidence="3">The sequence shown here is derived from an EMBL/GenBank/DDBJ whole genome shotgun (WGS) entry which is preliminary data.</text>
</comment>
<dbReference type="EMBL" id="JAODIM010000043">
    <property type="protein sequence ID" value="MCU5780409.1"/>
    <property type="molecule type" value="Genomic_DNA"/>
</dbReference>
<dbReference type="InterPro" id="IPR037053">
    <property type="entry name" value="Phage_tail_collar_dom_sf"/>
</dbReference>
<evidence type="ECO:0000313" key="3">
    <source>
        <dbReference type="EMBL" id="MCU5780409.1"/>
    </source>
</evidence>
<dbReference type="SUPFAM" id="SSF88874">
    <property type="entry name" value="Receptor-binding domain of short tail fibre protein gp12"/>
    <property type="match status" value="1"/>
</dbReference>
<organism evidence="3 4">
    <name type="scientific">Winslowiella arboricola</name>
    <dbReference type="NCBI Taxonomy" id="2978220"/>
    <lineage>
        <taxon>Bacteria</taxon>
        <taxon>Pseudomonadati</taxon>
        <taxon>Pseudomonadota</taxon>
        <taxon>Gammaproteobacteria</taxon>
        <taxon>Enterobacterales</taxon>
        <taxon>Erwiniaceae</taxon>
        <taxon>Winslowiella</taxon>
    </lineage>
</organism>
<accession>A0A9J6PQ30</accession>
<reference evidence="3" key="1">
    <citation type="submission" date="2022-09" db="EMBL/GenBank/DDBJ databases">
        <title>Winslowiella arboricola sp. nov., isolated from bleeding cankers on broadleaf hosts.</title>
        <authorList>
            <person name="Brady C."/>
            <person name="Kaur S."/>
            <person name="Crampton B."/>
            <person name="Maddock D."/>
            <person name="Arnold D."/>
            <person name="Denman S."/>
        </authorList>
    </citation>
    <scope>NUCLEOTIDE SEQUENCE</scope>
    <source>
        <strain evidence="3">BAC 15a-03b</strain>
    </source>
</reference>
<gene>
    <name evidence="3" type="ORF">N5923_23235</name>
</gene>
<evidence type="ECO:0000313" key="4">
    <source>
        <dbReference type="Proteomes" id="UP001064262"/>
    </source>
</evidence>
<dbReference type="AlphaFoldDB" id="A0A9J6PQ30"/>
<feature type="region of interest" description="Disordered" evidence="1">
    <location>
        <begin position="320"/>
        <end position="344"/>
    </location>
</feature>
<dbReference type="Proteomes" id="UP001064262">
    <property type="component" value="Unassembled WGS sequence"/>
</dbReference>
<evidence type="ECO:0000256" key="1">
    <source>
        <dbReference type="SAM" id="MobiDB-lite"/>
    </source>
</evidence>
<protein>
    <submittedName>
        <fullName evidence="3">Phage tail protein</fullName>
    </submittedName>
</protein>
<sequence length="446" mass="45999">MNSSDSPSRITKAFGVSGNKNTIPTDATTETLAGGIATFESGFPPLTMTPISAGGKPPSGKDVNGILYSVTLQQQWQNAGMTYAFNNSFASAIGGYPKGAIIPSSVYTGQWLNLSEDNSASPESSSGASTGWVPINNYGTTIISGLTNASITLSSLQAAKERITLNGTLTANINILFPAWVKSWVVQNNTTGNFNITCKTASGSGVTVMPGMVSRLYCDGANITDETLSANNDMTGAVMPFAMNVAPTGWLACNSDAVSRITYARLFARIGTLYGAGDGLTTFNLPDMRGEFVRGGDGGRGVDTGRVFGSAQEGAIQSHIHTGTTNGGGGHTHTATTASAGAHTHTVSGTAASAGAHTHAYTAWAQGYGGNRFSMDDVLFGAYTNNTASAGAHTHTVSGTAASAGAHTHTITVASVADHTHSFTTNATGETETRPRNIAMLYCIKY</sequence>
<name>A0A9J6PQ30_9GAMM</name>
<dbReference type="InterPro" id="IPR051934">
    <property type="entry name" value="Phage_Tail_Fiber_Structural"/>
</dbReference>
<feature type="domain" description="Phage tail collar" evidence="2">
    <location>
        <begin position="236"/>
        <end position="293"/>
    </location>
</feature>
<dbReference type="Pfam" id="PF07484">
    <property type="entry name" value="Collar"/>
    <property type="match status" value="1"/>
</dbReference>
<dbReference type="PANTHER" id="PTHR35191">
    <property type="entry name" value="PROPHAGE SIDE TAIL FIBER PROTEIN HOMOLOG STFQ-RELATED"/>
    <property type="match status" value="1"/>
</dbReference>